<dbReference type="AlphaFoldDB" id="A0A8J5D2G4"/>
<accession>A0A8J5D2G4</accession>
<evidence type="ECO:0000313" key="2">
    <source>
        <dbReference type="EMBL" id="KAG0730339.1"/>
    </source>
</evidence>
<evidence type="ECO:0000256" key="1">
    <source>
        <dbReference type="SAM" id="MobiDB-lite"/>
    </source>
</evidence>
<sequence>MPGVEAHQGETTVDESPAPSPPAPHTQEGEVSGQKEAPGGYHTEEEEEARRQKGTSVCVAPPLPAAPLLFSAKVMLACKLLLLLLALVIVVHTRGPLVRKTSSPQPFFPQHSLVTDFHTGDVGSLTERLLAADLSLVVYYAPWDRASQTLRWEVERAAQHHHEQIYFAAINCWQPGSECKSRYKIRKFPAIVLHIRTASGMETKAMAYGGLPEAAHLIRFLSRCLRPLTHVASHADLPRLQMDHGGVVLGFFDFTASLVPRGFTSYYLASMRWLQHEPAGAVAWGVVTNPRVAQTFALNASQAIHLVLWNTTLAFTNAAVSDSEAISSWVAKRLDETASWLHLSGDKSQALSRATQEGPTLLLFSPDNPYYTTNDPFTLLRELSLEYFNCNQSGRVSTLARYLGASRSRGRTHQRKVERACHTYLAEHLQLLHLSQQHYTAEGKTFHPDLLSTTVSYHSTKAICERCRLSWEAGGDCIPAREGSLVTEECANPNLQVKANLLHHVKSLMMVLSDSCREMVLQYTPWKDPLCCHKANTTNTSSSASPSPHLPLIKTQTGDKGVVGGQPDDHIERLQVRAGEEQCRRLFHGSLLGTLPFIKDQDAPLDITGKDMTEGKVVMLRGKMGLGCRTNKTLSFLALDSLHHQDVAERLGVNLSSLSSPPNTAALIVDVKREAHFILDASLSKHTLAAFILNYTHGLLDR</sequence>
<dbReference type="Gene3D" id="3.40.30.10">
    <property type="entry name" value="Glutaredoxin"/>
    <property type="match status" value="1"/>
</dbReference>
<dbReference type="EMBL" id="JACEEZ010000271">
    <property type="protein sequence ID" value="KAG0730339.1"/>
    <property type="molecule type" value="Genomic_DNA"/>
</dbReference>
<dbReference type="OrthoDB" id="6341258at2759"/>
<protein>
    <submittedName>
        <fullName evidence="2">Thioredoxin domain-containing protein 11</fullName>
    </submittedName>
</protein>
<name>A0A8J5D2G4_CHIOP</name>
<organism evidence="2 3">
    <name type="scientific">Chionoecetes opilio</name>
    <name type="common">Atlantic snow crab</name>
    <name type="synonym">Cancer opilio</name>
    <dbReference type="NCBI Taxonomy" id="41210"/>
    <lineage>
        <taxon>Eukaryota</taxon>
        <taxon>Metazoa</taxon>
        <taxon>Ecdysozoa</taxon>
        <taxon>Arthropoda</taxon>
        <taxon>Crustacea</taxon>
        <taxon>Multicrustacea</taxon>
        <taxon>Malacostraca</taxon>
        <taxon>Eumalacostraca</taxon>
        <taxon>Eucarida</taxon>
        <taxon>Decapoda</taxon>
        <taxon>Pleocyemata</taxon>
        <taxon>Brachyura</taxon>
        <taxon>Eubrachyura</taxon>
        <taxon>Majoidea</taxon>
        <taxon>Majidae</taxon>
        <taxon>Chionoecetes</taxon>
    </lineage>
</organism>
<feature type="region of interest" description="Disordered" evidence="1">
    <location>
        <begin position="1"/>
        <end position="53"/>
    </location>
</feature>
<evidence type="ECO:0000313" key="3">
    <source>
        <dbReference type="Proteomes" id="UP000770661"/>
    </source>
</evidence>
<dbReference type="InterPro" id="IPR036249">
    <property type="entry name" value="Thioredoxin-like_sf"/>
</dbReference>
<dbReference type="PANTHER" id="PTHR46497">
    <property type="entry name" value="THIOREDOXIN DOMAIN-CONTAINING PROTEIN 11"/>
    <property type="match status" value="1"/>
</dbReference>
<dbReference type="InterPro" id="IPR052792">
    <property type="entry name" value="Thioredoxin_dom-contain_11"/>
</dbReference>
<comment type="caution">
    <text evidence="2">The sequence shown here is derived from an EMBL/GenBank/DDBJ whole genome shotgun (WGS) entry which is preliminary data.</text>
</comment>
<dbReference type="PANTHER" id="PTHR46497:SF1">
    <property type="entry name" value="THIOREDOXIN DOMAIN-CONTAINING PROTEIN 11"/>
    <property type="match status" value="1"/>
</dbReference>
<proteinExistence type="predicted"/>
<dbReference type="Proteomes" id="UP000770661">
    <property type="component" value="Unassembled WGS sequence"/>
</dbReference>
<dbReference type="SUPFAM" id="SSF52833">
    <property type="entry name" value="Thioredoxin-like"/>
    <property type="match status" value="1"/>
</dbReference>
<keyword evidence="3" id="KW-1185">Reference proteome</keyword>
<gene>
    <name evidence="2" type="primary">Txndc11</name>
    <name evidence="2" type="ORF">GWK47_003281</name>
</gene>
<reference evidence="2" key="1">
    <citation type="submission" date="2020-07" db="EMBL/GenBank/DDBJ databases">
        <title>The High-quality genome of the commercially important snow crab, Chionoecetes opilio.</title>
        <authorList>
            <person name="Jeong J.-H."/>
            <person name="Ryu S."/>
        </authorList>
    </citation>
    <scope>NUCLEOTIDE SEQUENCE</scope>
    <source>
        <strain evidence="2">MADBK_172401_WGS</strain>
        <tissue evidence="2">Digestive gland</tissue>
    </source>
</reference>